<evidence type="ECO:0000313" key="3">
    <source>
        <dbReference type="EMBL" id="CAJ0600884.1"/>
    </source>
</evidence>
<name>A0AA36GZC7_CYLNA</name>
<dbReference type="Proteomes" id="UP001176961">
    <property type="component" value="Unassembled WGS sequence"/>
</dbReference>
<feature type="transmembrane region" description="Helical" evidence="2">
    <location>
        <begin position="72"/>
        <end position="92"/>
    </location>
</feature>
<keyword evidence="2" id="KW-0812">Transmembrane</keyword>
<sequence>MNCDVYNSTFAGSMQDDCTKFENFTVSRIISTAANIRIPGDPTKSPGSESKHSDSSRSKREEERDKAKVRRAYALGGCLMIMWLSTHAILLYRRRNEHRHLNKTVPPMSWEAFVQDYLLPGKVKTIVYQPQYEVGNVYLHSATEQLMKRELLNWIHAAPDKFSRPPDVRFYFNGDAAAVEHAIKSLQKLTHDTPKPLKEVEFDIDQFPSSRELAFIITSTLFTLAAFILVK</sequence>
<protein>
    <submittedName>
        <fullName evidence="3">Uncharacterized protein</fullName>
    </submittedName>
</protein>
<accession>A0AA36GZC7</accession>
<evidence type="ECO:0000256" key="1">
    <source>
        <dbReference type="SAM" id="MobiDB-lite"/>
    </source>
</evidence>
<keyword evidence="4" id="KW-1185">Reference proteome</keyword>
<evidence type="ECO:0000313" key="4">
    <source>
        <dbReference type="Proteomes" id="UP001176961"/>
    </source>
</evidence>
<reference evidence="3" key="1">
    <citation type="submission" date="2023-07" db="EMBL/GenBank/DDBJ databases">
        <authorList>
            <consortium name="CYATHOMIX"/>
        </authorList>
    </citation>
    <scope>NUCLEOTIDE SEQUENCE</scope>
    <source>
        <strain evidence="3">N/A</strain>
    </source>
</reference>
<organism evidence="3 4">
    <name type="scientific">Cylicocyclus nassatus</name>
    <name type="common">Nematode worm</name>
    <dbReference type="NCBI Taxonomy" id="53992"/>
    <lineage>
        <taxon>Eukaryota</taxon>
        <taxon>Metazoa</taxon>
        <taxon>Ecdysozoa</taxon>
        <taxon>Nematoda</taxon>
        <taxon>Chromadorea</taxon>
        <taxon>Rhabditida</taxon>
        <taxon>Rhabditina</taxon>
        <taxon>Rhabditomorpha</taxon>
        <taxon>Strongyloidea</taxon>
        <taxon>Strongylidae</taxon>
        <taxon>Cylicocyclus</taxon>
    </lineage>
</organism>
<dbReference type="AlphaFoldDB" id="A0AA36GZC7"/>
<feature type="region of interest" description="Disordered" evidence="1">
    <location>
        <begin position="37"/>
        <end position="66"/>
    </location>
</feature>
<dbReference type="EMBL" id="CATQJL010000305">
    <property type="protein sequence ID" value="CAJ0600884.1"/>
    <property type="molecule type" value="Genomic_DNA"/>
</dbReference>
<comment type="caution">
    <text evidence="3">The sequence shown here is derived from an EMBL/GenBank/DDBJ whole genome shotgun (WGS) entry which is preliminary data.</text>
</comment>
<gene>
    <name evidence="3" type="ORF">CYNAS_LOCUS12867</name>
</gene>
<keyword evidence="2" id="KW-0472">Membrane</keyword>
<proteinExistence type="predicted"/>
<evidence type="ECO:0000256" key="2">
    <source>
        <dbReference type="SAM" id="Phobius"/>
    </source>
</evidence>
<keyword evidence="2" id="KW-1133">Transmembrane helix</keyword>
<feature type="transmembrane region" description="Helical" evidence="2">
    <location>
        <begin position="213"/>
        <end position="230"/>
    </location>
</feature>
<feature type="compositionally biased region" description="Basic and acidic residues" evidence="1">
    <location>
        <begin position="49"/>
        <end position="66"/>
    </location>
</feature>